<dbReference type="EMBL" id="QKYD01000056">
    <property type="protein sequence ID" value="REI23701.1"/>
    <property type="molecule type" value="Genomic_DNA"/>
</dbReference>
<evidence type="ECO:0000313" key="3">
    <source>
        <dbReference type="EMBL" id="REH99376.1"/>
    </source>
</evidence>
<dbReference type="GeneID" id="48058258"/>
<feature type="transmembrane region" description="Helical" evidence="1">
    <location>
        <begin position="9"/>
        <end position="30"/>
    </location>
</feature>
<reference evidence="2 7" key="2">
    <citation type="submission" date="2020-12" db="EMBL/GenBank/DDBJ databases">
        <title>Genomic analysis of Staphylococcus felis from a cat with skin infection.</title>
        <authorList>
            <person name="Aslantas O."/>
            <person name="Keskin O."/>
            <person name="Buyukaltay K."/>
            <person name="Gullu Yucetepe A."/>
        </authorList>
    </citation>
    <scope>NUCLEOTIDE SEQUENCE [LARGE SCALE GENOMIC DNA]</scope>
    <source>
        <strain evidence="2 7">HARRANVET</strain>
    </source>
</reference>
<dbReference type="Proteomes" id="UP000256562">
    <property type="component" value="Unassembled WGS sequence"/>
</dbReference>
<dbReference type="KEGG" id="sfq:C7J90_08475"/>
<protein>
    <submittedName>
        <fullName evidence="3">Uncharacterized protein</fullName>
    </submittedName>
</protein>
<gene>
    <name evidence="4" type="ORF">DOS76_03240</name>
    <name evidence="3" type="ORF">DOS83_02420</name>
    <name evidence="2" type="ORF">I9026_01020</name>
</gene>
<name>A0A2K3ZA27_9STAP</name>
<dbReference type="NCBIfam" id="NF041581">
    <property type="entry name" value="SosA"/>
    <property type="match status" value="1"/>
</dbReference>
<comment type="caution">
    <text evidence="3">The sequence shown here is derived from an EMBL/GenBank/DDBJ whole genome shotgun (WGS) entry which is preliminary data.</text>
</comment>
<evidence type="ECO:0000313" key="7">
    <source>
        <dbReference type="Proteomes" id="UP000597038"/>
    </source>
</evidence>
<keyword evidence="7" id="KW-1185">Reference proteome</keyword>
<proteinExistence type="predicted"/>
<sequence>MVSIKMSEIYVYIGVFIFSLALFFTFLVLANQTQDSEQVYEMTDHQLNDKYVIEQVPHEHERMDAQTMMTTTVNH</sequence>
<dbReference type="Proteomes" id="UP000256337">
    <property type="component" value="Unassembled WGS sequence"/>
</dbReference>
<keyword evidence="1" id="KW-0812">Transmembrane</keyword>
<evidence type="ECO:0000313" key="5">
    <source>
        <dbReference type="Proteomes" id="UP000256337"/>
    </source>
</evidence>
<keyword evidence="1" id="KW-0472">Membrane</keyword>
<dbReference type="InterPro" id="IPR048170">
    <property type="entry name" value="SosA-like"/>
</dbReference>
<organism evidence="3 6">
    <name type="scientific">Staphylococcus felis</name>
    <dbReference type="NCBI Taxonomy" id="46127"/>
    <lineage>
        <taxon>Bacteria</taxon>
        <taxon>Bacillati</taxon>
        <taxon>Bacillota</taxon>
        <taxon>Bacilli</taxon>
        <taxon>Bacillales</taxon>
        <taxon>Staphylococcaceae</taxon>
        <taxon>Staphylococcus</taxon>
    </lineage>
</organism>
<evidence type="ECO:0000313" key="6">
    <source>
        <dbReference type="Proteomes" id="UP000256562"/>
    </source>
</evidence>
<dbReference type="Proteomes" id="UP000597038">
    <property type="component" value="Unassembled WGS sequence"/>
</dbReference>
<dbReference type="EMBL" id="JAEDAQ010000001">
    <property type="protein sequence ID" value="MBH9579964.1"/>
    <property type="molecule type" value="Genomic_DNA"/>
</dbReference>
<keyword evidence="1" id="KW-1133">Transmembrane helix</keyword>
<accession>A0A2K3ZA27</accession>
<dbReference type="AlphaFoldDB" id="A0A2K3ZA27"/>
<dbReference type="RefSeq" id="WP_103209720.1">
    <property type="nucleotide sequence ID" value="NZ_CAJUZQ010000041.1"/>
</dbReference>
<evidence type="ECO:0000313" key="2">
    <source>
        <dbReference type="EMBL" id="MBH9579964.1"/>
    </source>
</evidence>
<evidence type="ECO:0000256" key="1">
    <source>
        <dbReference type="SAM" id="Phobius"/>
    </source>
</evidence>
<reference evidence="5 6" key="1">
    <citation type="journal article" date="2018" name="Vet. Microbiol.">
        <title>Characterisation of Staphylococcus felis isolated from cats using whole genome sequencing.</title>
        <authorList>
            <person name="Worthing K."/>
            <person name="Pang S."/>
            <person name="Trott D.J."/>
            <person name="Abraham S."/>
            <person name="Coombs G.W."/>
            <person name="Jordan D."/>
            <person name="McIntyre L."/>
            <person name="Davies M.R."/>
            <person name="Norris J."/>
        </authorList>
    </citation>
    <scope>NUCLEOTIDE SEQUENCE [LARGE SCALE GENOMIC DNA]</scope>
    <source>
        <strain evidence="4 5">F25</strain>
        <strain evidence="3 6">F9</strain>
    </source>
</reference>
<dbReference type="EMBL" id="QKXQ01000103">
    <property type="protein sequence ID" value="REH99376.1"/>
    <property type="molecule type" value="Genomic_DNA"/>
</dbReference>
<dbReference type="OrthoDB" id="2404571at2"/>
<evidence type="ECO:0000313" key="4">
    <source>
        <dbReference type="EMBL" id="REI23701.1"/>
    </source>
</evidence>